<protein>
    <submittedName>
        <fullName evidence="3">Putative FBD-associated F-box protein</fullName>
    </submittedName>
</protein>
<dbReference type="PANTHER" id="PTHR31900:SF25">
    <property type="entry name" value="FBD DOMAIN-CONTAINING PROTEIN"/>
    <property type="match status" value="1"/>
</dbReference>
<dbReference type="PANTHER" id="PTHR31900">
    <property type="entry name" value="F-BOX/RNI SUPERFAMILY PROTEIN-RELATED"/>
    <property type="match status" value="1"/>
</dbReference>
<feature type="domain" description="FBD" evidence="2">
    <location>
        <begin position="383"/>
        <end position="453"/>
    </location>
</feature>
<dbReference type="SUPFAM" id="SSF52047">
    <property type="entry name" value="RNI-like"/>
    <property type="match status" value="1"/>
</dbReference>
<sequence>MEESFSKEKGKCGQRSAGFSSAGEDMISKLPDSLISQILLCLSTKESVRTSVLSNRWKSLWRLIPVLDLASSELPDYNAFVSFIDSFLGFGREDKSCLHKLKLVIHKCENDQSCVTRWIDFVATPKLEHLHVDFGLVSRECMEVMPLSLYVCETLLHLTLNWVSLGWFKSVSLPRLKTMRLESNIYANEASLQLLISSCPVLEDLNIVRRPDDNVKVLRVHSQALTSLSMRVGGGHDDDEVYIEDFDFEDFAVLIDAPRLKYLTFDYELSPSKVISNSGSLTKVNLLGCLCLWDDLVKRKFFTSISGVKDMNISYDTFEIIKTIMPLAQFCNLSCLEAAVLPDSLGSLPRFLESFPNLKSLILDLCDCTLTLREEIRLSFVPQCLLSSLGFVELKTSCCGTPTKMEVASYFAKNAVMLKKLVLHLSMLEEKSVVLRDLLALPRRSSTCQIIVC</sequence>
<feature type="compositionally biased region" description="Basic and acidic residues" evidence="1">
    <location>
        <begin position="1"/>
        <end position="11"/>
    </location>
</feature>
<dbReference type="AlphaFoldDB" id="A0A1J3GAT3"/>
<dbReference type="SMART" id="SM00579">
    <property type="entry name" value="FBD"/>
    <property type="match status" value="1"/>
</dbReference>
<dbReference type="Pfam" id="PF00646">
    <property type="entry name" value="F-box"/>
    <property type="match status" value="1"/>
</dbReference>
<evidence type="ECO:0000256" key="1">
    <source>
        <dbReference type="SAM" id="MobiDB-lite"/>
    </source>
</evidence>
<dbReference type="InterPro" id="IPR006566">
    <property type="entry name" value="FBD"/>
</dbReference>
<proteinExistence type="predicted"/>
<gene>
    <name evidence="3" type="ORF">LC_TR18790_c0_g1_i1_g.62931</name>
</gene>
<evidence type="ECO:0000259" key="2">
    <source>
        <dbReference type="SMART" id="SM00579"/>
    </source>
</evidence>
<dbReference type="CDD" id="cd22160">
    <property type="entry name" value="F-box_AtFBL13-like"/>
    <property type="match status" value="1"/>
</dbReference>
<dbReference type="InterPro" id="IPR053781">
    <property type="entry name" value="F-box_AtFBL13-like"/>
</dbReference>
<dbReference type="EMBL" id="GEVK01001516">
    <property type="protein sequence ID" value="JAU51316.1"/>
    <property type="molecule type" value="Transcribed_RNA"/>
</dbReference>
<dbReference type="InterPro" id="IPR001810">
    <property type="entry name" value="F-box_dom"/>
</dbReference>
<dbReference type="InterPro" id="IPR036047">
    <property type="entry name" value="F-box-like_dom_sf"/>
</dbReference>
<dbReference type="Pfam" id="PF08387">
    <property type="entry name" value="FBD"/>
    <property type="match status" value="1"/>
</dbReference>
<reference evidence="3" key="1">
    <citation type="submission" date="2016-07" db="EMBL/GenBank/DDBJ databases">
        <title>De novo transcriptome assembly of four accessions of the metal hyperaccumulator plant Noccaea caerulescens.</title>
        <authorList>
            <person name="Blande D."/>
            <person name="Halimaa P."/>
            <person name="Tervahauta A.I."/>
            <person name="Aarts M.G."/>
            <person name="Karenlampi S.O."/>
        </authorList>
    </citation>
    <scope>NUCLEOTIDE SEQUENCE</scope>
</reference>
<accession>A0A1J3GAT3</accession>
<dbReference type="InterPro" id="IPR055411">
    <property type="entry name" value="LRR_FXL15/At3g58940/PEG3-like"/>
</dbReference>
<feature type="region of interest" description="Disordered" evidence="1">
    <location>
        <begin position="1"/>
        <end position="20"/>
    </location>
</feature>
<dbReference type="InterPro" id="IPR050232">
    <property type="entry name" value="FBL13/AtMIF1-like"/>
</dbReference>
<name>A0A1J3GAT3_NOCCA</name>
<organism evidence="3">
    <name type="scientific">Noccaea caerulescens</name>
    <name type="common">Alpine penny-cress</name>
    <name type="synonym">Thlaspi caerulescens</name>
    <dbReference type="NCBI Taxonomy" id="107243"/>
    <lineage>
        <taxon>Eukaryota</taxon>
        <taxon>Viridiplantae</taxon>
        <taxon>Streptophyta</taxon>
        <taxon>Embryophyta</taxon>
        <taxon>Tracheophyta</taxon>
        <taxon>Spermatophyta</taxon>
        <taxon>Magnoliopsida</taxon>
        <taxon>eudicotyledons</taxon>
        <taxon>Gunneridae</taxon>
        <taxon>Pentapetalae</taxon>
        <taxon>rosids</taxon>
        <taxon>malvids</taxon>
        <taxon>Brassicales</taxon>
        <taxon>Brassicaceae</taxon>
        <taxon>Coluteocarpeae</taxon>
        <taxon>Noccaea</taxon>
    </lineage>
</organism>
<dbReference type="SUPFAM" id="SSF81383">
    <property type="entry name" value="F-box domain"/>
    <property type="match status" value="1"/>
</dbReference>
<evidence type="ECO:0000313" key="3">
    <source>
        <dbReference type="EMBL" id="JAU51316.1"/>
    </source>
</evidence>
<dbReference type="Pfam" id="PF24758">
    <property type="entry name" value="LRR_At5g56370"/>
    <property type="match status" value="1"/>
</dbReference>